<sequence>MKEIHKYTPKSVERTVYLNVFLETLIISQGFKPYNNYPRTKKIQTLNFIIKFFHEYISITY</sequence>
<proteinExistence type="predicted"/>
<gene>
    <name evidence="1" type="ORF">MBORA_17890</name>
</gene>
<dbReference type="EMBL" id="LWMU01000107">
    <property type="protein sequence ID" value="KZX10672.1"/>
    <property type="molecule type" value="Genomic_DNA"/>
</dbReference>
<comment type="caution">
    <text evidence="1">The sequence shown here is derived from an EMBL/GenBank/DDBJ whole genome shotgun (WGS) entry which is preliminary data.</text>
</comment>
<dbReference type="PATRIC" id="fig|66851.6.peg.1948"/>
<name>A0A165ZG95_METOA</name>
<protein>
    <submittedName>
        <fullName evidence="1">Uncharacterized protein</fullName>
    </submittedName>
</protein>
<accession>A0A165ZG95</accession>
<dbReference type="AlphaFoldDB" id="A0A165ZG95"/>
<organism evidence="1 2">
    <name type="scientific">Methanobrevibacter oralis</name>
    <dbReference type="NCBI Taxonomy" id="66851"/>
    <lineage>
        <taxon>Archaea</taxon>
        <taxon>Methanobacteriati</taxon>
        <taxon>Methanobacteriota</taxon>
        <taxon>Methanomada group</taxon>
        <taxon>Methanobacteria</taxon>
        <taxon>Methanobacteriales</taxon>
        <taxon>Methanobacteriaceae</taxon>
        <taxon>Methanobrevibacter</taxon>
    </lineage>
</organism>
<keyword evidence="2" id="KW-1185">Reference proteome</keyword>
<evidence type="ECO:0000313" key="1">
    <source>
        <dbReference type="EMBL" id="KZX10672.1"/>
    </source>
</evidence>
<reference evidence="2" key="1">
    <citation type="journal article" date="2016" name="Genome Announc.">
        <title>Draft Genome Sequences of Methanobrevibacter curvatus DSM11111, Methanobrevibacter cuticularis DSM11139, Methanobrevibacter filiformis DSM11501, and Methanobrevibacter oralis DSM7256.</title>
        <authorList>
            <person name="Poehlein A."/>
            <person name="Seedorf H."/>
        </authorList>
    </citation>
    <scope>NUCLEOTIDE SEQUENCE [LARGE SCALE GENOMIC DNA]</scope>
    <source>
        <strain evidence="2">DSM 7256 / JCM 30027 / ZR</strain>
    </source>
</reference>
<evidence type="ECO:0000313" key="2">
    <source>
        <dbReference type="Proteomes" id="UP000077428"/>
    </source>
</evidence>
<dbReference type="Proteomes" id="UP000077428">
    <property type="component" value="Unassembled WGS sequence"/>
</dbReference>